<reference evidence="3 4" key="1">
    <citation type="submission" date="2023-08" db="EMBL/GenBank/DDBJ databases">
        <title>Complete Genome and Methylome dissection of Serratia fonticola NEB369.</title>
        <authorList>
            <person name="Fomenkov A."/>
            <person name="Roberts R.D."/>
        </authorList>
    </citation>
    <scope>NUCLEOTIDE SEQUENCE [LARGE SCALE GENOMIC DNA]</scope>
    <source>
        <strain evidence="3 4">NEB369</strain>
    </source>
</reference>
<dbReference type="PROSITE" id="PS51257">
    <property type="entry name" value="PROKAR_LIPOPROTEIN"/>
    <property type="match status" value="1"/>
</dbReference>
<feature type="signal peptide" evidence="1">
    <location>
        <begin position="1"/>
        <end position="20"/>
    </location>
</feature>
<keyword evidence="4" id="KW-1185">Reference proteome</keyword>
<dbReference type="EMBL" id="CP133586">
    <property type="protein sequence ID" value="WMT13392.1"/>
    <property type="molecule type" value="Genomic_DNA"/>
</dbReference>
<sequence>MSNKVIVLCLMLSLSGCVLEKPIVPPSPAKAFLVGGEVCFTTPGRDESSKVYSISIEKAGGMATSNNFTQGSNNYISVKENDCIPTLGYKFEMDVVYHVTIYTLNPDKKIDNDPFKKQAYATSIIISLDAENKKHLKELSRWG</sequence>
<gene>
    <name evidence="3" type="ORF">RFB13_19460</name>
</gene>
<evidence type="ECO:0000313" key="4">
    <source>
        <dbReference type="Proteomes" id="UP001235341"/>
    </source>
</evidence>
<proteinExistence type="predicted"/>
<dbReference type="RefSeq" id="WP_179245374.1">
    <property type="nucleotide sequence ID" value="NZ_CP133586.1"/>
</dbReference>
<dbReference type="InterPro" id="IPR055903">
    <property type="entry name" value="DUF7480"/>
</dbReference>
<dbReference type="NCBIfam" id="NF045617">
    <property type="entry name" value="mostly_LP"/>
    <property type="match status" value="1"/>
</dbReference>
<protein>
    <recommendedName>
        <fullName evidence="2">DUF7480 domain-containing protein</fullName>
    </recommendedName>
</protein>
<feature type="domain" description="DUF7480" evidence="2">
    <location>
        <begin position="28"/>
        <end position="122"/>
    </location>
</feature>
<dbReference type="Pfam" id="PF24295">
    <property type="entry name" value="DUF7480"/>
    <property type="match status" value="1"/>
</dbReference>
<feature type="chain" id="PRO_5045269389" description="DUF7480 domain-containing protein" evidence="1">
    <location>
        <begin position="21"/>
        <end position="143"/>
    </location>
</feature>
<name>A0ABY9PIZ6_SERFO</name>
<dbReference type="InterPro" id="IPR054657">
    <property type="entry name" value="T6SS_periplasmic_put"/>
</dbReference>
<keyword evidence="1" id="KW-0732">Signal</keyword>
<accession>A0ABY9PIZ6</accession>
<evidence type="ECO:0000259" key="2">
    <source>
        <dbReference type="Pfam" id="PF24295"/>
    </source>
</evidence>
<organism evidence="3 4">
    <name type="scientific">Serratia fonticola</name>
    <dbReference type="NCBI Taxonomy" id="47917"/>
    <lineage>
        <taxon>Bacteria</taxon>
        <taxon>Pseudomonadati</taxon>
        <taxon>Pseudomonadota</taxon>
        <taxon>Gammaproteobacteria</taxon>
        <taxon>Enterobacterales</taxon>
        <taxon>Yersiniaceae</taxon>
        <taxon>Serratia</taxon>
    </lineage>
</organism>
<evidence type="ECO:0000313" key="3">
    <source>
        <dbReference type="EMBL" id="WMT13392.1"/>
    </source>
</evidence>
<evidence type="ECO:0000256" key="1">
    <source>
        <dbReference type="SAM" id="SignalP"/>
    </source>
</evidence>
<dbReference type="Proteomes" id="UP001235341">
    <property type="component" value="Chromosome"/>
</dbReference>